<organism evidence="4 5">
    <name type="scientific">Ficedula albicollis</name>
    <name type="common">Collared flycatcher</name>
    <name type="synonym">Muscicapa albicollis</name>
    <dbReference type="NCBI Taxonomy" id="59894"/>
    <lineage>
        <taxon>Eukaryota</taxon>
        <taxon>Metazoa</taxon>
        <taxon>Chordata</taxon>
        <taxon>Craniata</taxon>
        <taxon>Vertebrata</taxon>
        <taxon>Euteleostomi</taxon>
        <taxon>Archelosauria</taxon>
        <taxon>Archosauria</taxon>
        <taxon>Dinosauria</taxon>
        <taxon>Saurischia</taxon>
        <taxon>Theropoda</taxon>
        <taxon>Coelurosauria</taxon>
        <taxon>Aves</taxon>
        <taxon>Neognathae</taxon>
        <taxon>Neoaves</taxon>
        <taxon>Telluraves</taxon>
        <taxon>Australaves</taxon>
        <taxon>Passeriformes</taxon>
        <taxon>Muscicapidae</taxon>
        <taxon>Ficedula</taxon>
    </lineage>
</organism>
<dbReference type="PANTHER" id="PTHR14362:SF2">
    <property type="entry name" value="COILED-COIL DOMAIN-CONTAINING PROTEIN 81"/>
    <property type="match status" value="1"/>
</dbReference>
<name>U3JWD7_FICAL</name>
<evidence type="ECO:0000313" key="4">
    <source>
        <dbReference type="Ensembl" id="ENSFALP00000007091.2"/>
    </source>
</evidence>
<reference evidence="4 5" key="1">
    <citation type="journal article" date="2012" name="Nature">
        <title>The genomic landscape of species divergence in Ficedula flycatchers.</title>
        <authorList>
            <person name="Ellegren H."/>
            <person name="Smeds L."/>
            <person name="Burri R."/>
            <person name="Olason P.I."/>
            <person name="Backstrom N."/>
            <person name="Kawakami T."/>
            <person name="Kunstner A."/>
            <person name="Makinen H."/>
            <person name="Nadachowska-Brzyska K."/>
            <person name="Qvarnstrom A."/>
            <person name="Uebbing S."/>
            <person name="Wolf J.B."/>
        </authorList>
    </citation>
    <scope>NUCLEOTIDE SEQUENCE [LARGE SCALE GENOMIC DNA]</scope>
</reference>
<dbReference type="HOGENOM" id="CLU_1859889_0_0_1"/>
<reference evidence="4" key="3">
    <citation type="submission" date="2025-09" db="UniProtKB">
        <authorList>
            <consortium name="Ensembl"/>
        </authorList>
    </citation>
    <scope>IDENTIFICATION</scope>
</reference>
<dbReference type="Pfam" id="PF14908">
    <property type="entry name" value="HU-CCDC81_euk_1"/>
    <property type="match status" value="1"/>
</dbReference>
<evidence type="ECO:0000256" key="1">
    <source>
        <dbReference type="SAM" id="MobiDB-lite"/>
    </source>
</evidence>
<feature type="domain" description="CCDC81 HU" evidence="3">
    <location>
        <begin position="103"/>
        <end position="175"/>
    </location>
</feature>
<feature type="region of interest" description="Disordered" evidence="1">
    <location>
        <begin position="372"/>
        <end position="391"/>
    </location>
</feature>
<dbReference type="GeneTree" id="ENSGT00390000011985"/>
<dbReference type="PANTHER" id="PTHR14362">
    <property type="entry name" value="COILED-COIL DOMAIN-CONTAINING PROTEIN 81"/>
    <property type="match status" value="1"/>
</dbReference>
<dbReference type="GO" id="GO:0005815">
    <property type="term" value="C:microtubule organizing center"/>
    <property type="evidence" value="ECO:0007669"/>
    <property type="project" value="TreeGrafter"/>
</dbReference>
<feature type="domain" description="CCDC81 HU" evidence="2">
    <location>
        <begin position="9"/>
        <end position="83"/>
    </location>
</feature>
<gene>
    <name evidence="4" type="primary">LOC101811016</name>
</gene>
<dbReference type="Proteomes" id="UP000016665">
    <property type="component" value="Chromosome 15"/>
</dbReference>
<accession>U3JWD7</accession>
<dbReference type="eggNOG" id="ENOG502TE09">
    <property type="taxonomic scope" value="Eukaryota"/>
</dbReference>
<dbReference type="InterPro" id="IPR040673">
    <property type="entry name" value="CCDC81_HU_dom_2"/>
</dbReference>
<evidence type="ECO:0000259" key="3">
    <source>
        <dbReference type="Pfam" id="PF18289"/>
    </source>
</evidence>
<protein>
    <submittedName>
        <fullName evidence="4">Uncharacterized protein</fullName>
    </submittedName>
</protein>
<evidence type="ECO:0000313" key="5">
    <source>
        <dbReference type="Proteomes" id="UP000016665"/>
    </source>
</evidence>
<dbReference type="Ensembl" id="ENSFALT00000007122.2">
    <property type="protein sequence ID" value="ENSFALP00000007091.2"/>
    <property type="gene ID" value="ENSFALG00000006799.2"/>
</dbReference>
<keyword evidence="5" id="KW-1185">Reference proteome</keyword>
<sequence>MEGCYTISISKKQSCLFPTLLQLSIKDVVAIWDVVSAYILGQMKLDKGVLVPGLGTFAVVHEQINGKEELYVVRRPVFQLDMDMSCLQELVFPTVMIPGDIEVLPLDYWWLSQTNSLPPDVVRGCVEETILLYSFQLRDRQRPAFAFQNIGILSCLDNVLCMQFHRSCIAGLESQDTWVALLLTKLNVLGSGVNNGVATVQGVQTHMFPRFQLAVSEDFSTQPTKAAEKQWVKTEEKEHPGNFSLPVLPYQRPGMRQQEPGPKPPASVLTQCPASSLRMREIDGKELAPSARPDITLVASEDCQRALQEVWQLSAEWEHGNSHWREQKVEWAAWEAWAAGEDQQMQQVFGIGGAWAPHRPSQLPRKGVTVRWGRAGTPLPTEKMSERFQPGTRHLSSRAIQVLCGLEPHQTRRNIFMFLAENNRRRQEQQRQFCSSKGSSST</sequence>
<dbReference type="InterPro" id="IPR028034">
    <property type="entry name" value="HU-CCDC81"/>
</dbReference>
<reference evidence="4" key="2">
    <citation type="submission" date="2025-08" db="UniProtKB">
        <authorList>
            <consortium name="Ensembl"/>
        </authorList>
    </citation>
    <scope>IDENTIFICATION</scope>
</reference>
<proteinExistence type="predicted"/>
<dbReference type="Pfam" id="PF18289">
    <property type="entry name" value="HU-CCDC81_euk_2"/>
    <property type="match status" value="1"/>
</dbReference>
<dbReference type="AlphaFoldDB" id="U3JWD7"/>
<dbReference type="InterPro" id="IPR026295">
    <property type="entry name" value="CCD81"/>
</dbReference>
<evidence type="ECO:0000259" key="2">
    <source>
        <dbReference type="Pfam" id="PF14908"/>
    </source>
</evidence>
<dbReference type="STRING" id="59894.ENSFALP00000007091"/>